<dbReference type="GO" id="GO:0019843">
    <property type="term" value="F:rRNA binding"/>
    <property type="evidence" value="ECO:0007669"/>
    <property type="project" value="UniProtKB-UniRule"/>
</dbReference>
<dbReference type="SUPFAM" id="SSF52080">
    <property type="entry name" value="Ribosomal proteins L15p and L18e"/>
    <property type="match status" value="1"/>
</dbReference>
<comment type="function">
    <text evidence="4">Binds to the 23S rRNA.</text>
</comment>
<feature type="compositionally biased region" description="Gly residues" evidence="6">
    <location>
        <begin position="21"/>
        <end position="35"/>
    </location>
</feature>
<feature type="region of interest" description="Disordered" evidence="6">
    <location>
        <begin position="1"/>
        <end position="45"/>
    </location>
</feature>
<dbReference type="Pfam" id="PF00828">
    <property type="entry name" value="Ribosomal_L27A"/>
    <property type="match status" value="1"/>
</dbReference>
<dbReference type="GO" id="GO:0006412">
    <property type="term" value="P:translation"/>
    <property type="evidence" value="ECO:0007669"/>
    <property type="project" value="UniProtKB-UniRule"/>
</dbReference>
<evidence type="ECO:0000313" key="9">
    <source>
        <dbReference type="Proteomes" id="UP000019443"/>
    </source>
</evidence>
<proteinExistence type="inferred from homology"/>
<dbReference type="PATRIC" id="fig|348824.6.peg.1719"/>
<accession>W6RA63</accession>
<name>W6RA63_9HYPH</name>
<dbReference type="HAMAP" id="MF_01341">
    <property type="entry name" value="Ribosomal_uL15"/>
    <property type="match status" value="1"/>
</dbReference>
<dbReference type="HOGENOM" id="CLU_055188_4_0_5"/>
<dbReference type="AlphaFoldDB" id="W6RA63"/>
<keyword evidence="4" id="KW-0694">RNA-binding</keyword>
<evidence type="ECO:0000256" key="1">
    <source>
        <dbReference type="ARBA" id="ARBA00007320"/>
    </source>
</evidence>
<evidence type="ECO:0000259" key="7">
    <source>
        <dbReference type="Pfam" id="PF00828"/>
    </source>
</evidence>
<evidence type="ECO:0000256" key="2">
    <source>
        <dbReference type="ARBA" id="ARBA00022980"/>
    </source>
</evidence>
<evidence type="ECO:0000256" key="6">
    <source>
        <dbReference type="SAM" id="MobiDB-lite"/>
    </source>
</evidence>
<dbReference type="InterPro" id="IPR005749">
    <property type="entry name" value="Ribosomal_uL15_bac-type"/>
</dbReference>
<keyword evidence="9" id="KW-1185">Reference proteome</keyword>
<feature type="domain" description="Large ribosomal subunit protein uL15/eL18" evidence="7">
    <location>
        <begin position="75"/>
        <end position="149"/>
    </location>
</feature>
<dbReference type="PANTHER" id="PTHR12934:SF11">
    <property type="entry name" value="LARGE RIBOSOMAL SUBUNIT PROTEIN UL15M"/>
    <property type="match status" value="1"/>
</dbReference>
<organism evidence="8 9">
    <name type="scientific">Rhizobium favelukesii</name>
    <dbReference type="NCBI Taxonomy" id="348824"/>
    <lineage>
        <taxon>Bacteria</taxon>
        <taxon>Pseudomonadati</taxon>
        <taxon>Pseudomonadota</taxon>
        <taxon>Alphaproteobacteria</taxon>
        <taxon>Hyphomicrobiales</taxon>
        <taxon>Rhizobiaceae</taxon>
        <taxon>Rhizobium/Agrobacterium group</taxon>
        <taxon>Rhizobium</taxon>
    </lineage>
</organism>
<evidence type="ECO:0000313" key="8">
    <source>
        <dbReference type="EMBL" id="CDM57265.1"/>
    </source>
</evidence>
<protein>
    <recommendedName>
        <fullName evidence="4">Large ribosomal subunit protein uL15</fullName>
    </recommendedName>
</protein>
<keyword evidence="2 4" id="KW-0689">Ribosomal protein</keyword>
<dbReference type="KEGG" id="rhl:LPU83_1597"/>
<dbReference type="eggNOG" id="COG0200">
    <property type="taxonomic scope" value="Bacteria"/>
</dbReference>
<comment type="similarity">
    <text evidence="1 4 5">Belongs to the universal ribosomal protein uL15 family.</text>
</comment>
<sequence length="157" mass="16374">MKLNEIKDNEGSTHSRKRLGRGIGSGSGKTGGRGVKGQKSRSGVAINGFEGGQMPIYRRLPKRGFNNIFKADFVVVSLERVQAAIDAGKLDAKATVDATALKAAGVIRRVKDGVRVLADGELKAKVKFEVAGASKPAIEKIEKAGGSVTLLSAAAAE</sequence>
<dbReference type="Gene3D" id="3.100.10.10">
    <property type="match status" value="1"/>
</dbReference>
<dbReference type="GO" id="GO:0003735">
    <property type="term" value="F:structural constituent of ribosome"/>
    <property type="evidence" value="ECO:0007669"/>
    <property type="project" value="InterPro"/>
</dbReference>
<dbReference type="Proteomes" id="UP000019443">
    <property type="component" value="Chromosome"/>
</dbReference>
<dbReference type="EMBL" id="HG916852">
    <property type="protein sequence ID" value="CDM57265.1"/>
    <property type="molecule type" value="Genomic_DNA"/>
</dbReference>
<evidence type="ECO:0000256" key="3">
    <source>
        <dbReference type="ARBA" id="ARBA00023274"/>
    </source>
</evidence>
<dbReference type="InterPro" id="IPR030878">
    <property type="entry name" value="Ribosomal_uL15"/>
</dbReference>
<dbReference type="GO" id="GO:0022625">
    <property type="term" value="C:cytosolic large ribosomal subunit"/>
    <property type="evidence" value="ECO:0007669"/>
    <property type="project" value="TreeGrafter"/>
</dbReference>
<evidence type="ECO:0000256" key="4">
    <source>
        <dbReference type="HAMAP-Rule" id="MF_01341"/>
    </source>
</evidence>
<evidence type="ECO:0000256" key="5">
    <source>
        <dbReference type="RuleBase" id="RU003888"/>
    </source>
</evidence>
<comment type="subunit">
    <text evidence="4">Part of the 50S ribosomal subunit.</text>
</comment>
<dbReference type="RefSeq" id="WP_024314768.1">
    <property type="nucleotide sequence ID" value="NZ_ATTO01000014.1"/>
</dbReference>
<dbReference type="PROSITE" id="PS00475">
    <property type="entry name" value="RIBOSOMAL_L15"/>
    <property type="match status" value="1"/>
</dbReference>
<dbReference type="InterPro" id="IPR036227">
    <property type="entry name" value="Ribosomal_uL15/eL18_sf"/>
</dbReference>
<gene>
    <name evidence="4 8" type="primary">rplO</name>
    <name evidence="8" type="ORF">LPU83_1597</name>
</gene>
<keyword evidence="3 4" id="KW-0687">Ribonucleoprotein</keyword>
<reference evidence="8" key="1">
    <citation type="submission" date="2013-11" db="EMBL/GenBank/DDBJ databases">
        <title>Draft genome sequence of the broad-host-range Rhizobium sp. LPU83 strain, a member of the low-genetic diversity Oregon-like Rhizobium sp. group.</title>
        <authorList>
            <person name="Wibberg D."/>
            <person name="Puehler A."/>
            <person name="Schlueter A."/>
        </authorList>
    </citation>
    <scope>NUCLEOTIDE SEQUENCE [LARGE SCALE GENOMIC DNA]</scope>
    <source>
        <strain evidence="8">LPU83</strain>
    </source>
</reference>
<keyword evidence="4" id="KW-0699">rRNA-binding</keyword>
<dbReference type="NCBIfam" id="TIGR01071">
    <property type="entry name" value="rplO_bact"/>
    <property type="match status" value="1"/>
</dbReference>
<feature type="compositionally biased region" description="Basic and acidic residues" evidence="6">
    <location>
        <begin position="1"/>
        <end position="13"/>
    </location>
</feature>
<dbReference type="InterPro" id="IPR001196">
    <property type="entry name" value="Ribosomal_uL15_CS"/>
</dbReference>
<dbReference type="InterPro" id="IPR021131">
    <property type="entry name" value="Ribosomal_uL15/eL18"/>
</dbReference>
<dbReference type="PANTHER" id="PTHR12934">
    <property type="entry name" value="50S RIBOSOMAL PROTEIN L15"/>
    <property type="match status" value="1"/>
</dbReference>